<organism evidence="1 2">
    <name type="scientific">Arabis alpina</name>
    <name type="common">Alpine rock-cress</name>
    <dbReference type="NCBI Taxonomy" id="50452"/>
    <lineage>
        <taxon>Eukaryota</taxon>
        <taxon>Viridiplantae</taxon>
        <taxon>Streptophyta</taxon>
        <taxon>Embryophyta</taxon>
        <taxon>Tracheophyta</taxon>
        <taxon>Spermatophyta</taxon>
        <taxon>Magnoliopsida</taxon>
        <taxon>eudicotyledons</taxon>
        <taxon>Gunneridae</taxon>
        <taxon>Pentapetalae</taxon>
        <taxon>rosids</taxon>
        <taxon>malvids</taxon>
        <taxon>Brassicales</taxon>
        <taxon>Brassicaceae</taxon>
        <taxon>Arabideae</taxon>
        <taxon>Arabis</taxon>
    </lineage>
</organism>
<protein>
    <submittedName>
        <fullName evidence="1">Uncharacterized protein</fullName>
    </submittedName>
</protein>
<accession>A0A087GPN4</accession>
<evidence type="ECO:0000313" key="2">
    <source>
        <dbReference type="Proteomes" id="UP000029120"/>
    </source>
</evidence>
<dbReference type="Pfam" id="PF14709">
    <property type="entry name" value="DND1_DSRM"/>
    <property type="match status" value="1"/>
</dbReference>
<dbReference type="SUPFAM" id="SSF54768">
    <property type="entry name" value="dsRNA-binding domain-like"/>
    <property type="match status" value="1"/>
</dbReference>
<dbReference type="Proteomes" id="UP000029120">
    <property type="component" value="Chromosome 6"/>
</dbReference>
<dbReference type="Gramene" id="KFK31836">
    <property type="protein sequence ID" value="KFK31836"/>
    <property type="gene ID" value="AALP_AA6G164700"/>
</dbReference>
<evidence type="ECO:0000313" key="1">
    <source>
        <dbReference type="EMBL" id="KFK31836.1"/>
    </source>
</evidence>
<keyword evidence="2" id="KW-1185">Reference proteome</keyword>
<dbReference type="OrthoDB" id="1548308at2759"/>
<dbReference type="Gene3D" id="3.30.160.20">
    <property type="match status" value="1"/>
</dbReference>
<dbReference type="eggNOG" id="KOG0701">
    <property type="taxonomic scope" value="Eukaryota"/>
</dbReference>
<proteinExistence type="predicted"/>
<dbReference type="EMBL" id="CM002874">
    <property type="protein sequence ID" value="KFK31836.1"/>
    <property type="molecule type" value="Genomic_DNA"/>
</dbReference>
<sequence length="79" mass="8957">MLVKILSLRRPKAMLNSQRCVKEGGPAHSKRFTFGVRMNTSDRGWTDEYIVEPMASVKKAKDSAAVLLIELLTKTLFQF</sequence>
<reference evidence="2" key="1">
    <citation type="journal article" date="2015" name="Nat. Plants">
        <title>Genome expansion of Arabis alpina linked with retrotransposition and reduced symmetric DNA methylation.</title>
        <authorList>
            <person name="Willing E.M."/>
            <person name="Rawat V."/>
            <person name="Mandakova T."/>
            <person name="Maumus F."/>
            <person name="James G.V."/>
            <person name="Nordstroem K.J."/>
            <person name="Becker C."/>
            <person name="Warthmann N."/>
            <person name="Chica C."/>
            <person name="Szarzynska B."/>
            <person name="Zytnicki M."/>
            <person name="Albani M.C."/>
            <person name="Kiefer C."/>
            <person name="Bergonzi S."/>
            <person name="Castaings L."/>
            <person name="Mateos J.L."/>
            <person name="Berns M.C."/>
            <person name="Bujdoso N."/>
            <person name="Piofczyk T."/>
            <person name="de Lorenzo L."/>
            <person name="Barrero-Sicilia C."/>
            <person name="Mateos I."/>
            <person name="Piednoel M."/>
            <person name="Hagmann J."/>
            <person name="Chen-Min-Tao R."/>
            <person name="Iglesias-Fernandez R."/>
            <person name="Schuster S.C."/>
            <person name="Alonso-Blanco C."/>
            <person name="Roudier F."/>
            <person name="Carbonero P."/>
            <person name="Paz-Ares J."/>
            <person name="Davis S.J."/>
            <person name="Pecinka A."/>
            <person name="Quesneville H."/>
            <person name="Colot V."/>
            <person name="Lysak M.A."/>
            <person name="Weigel D."/>
            <person name="Coupland G."/>
            <person name="Schneeberger K."/>
        </authorList>
    </citation>
    <scope>NUCLEOTIDE SEQUENCE [LARGE SCALE GENOMIC DNA]</scope>
    <source>
        <strain evidence="2">cv. Pajares</strain>
    </source>
</reference>
<dbReference type="AlphaFoldDB" id="A0A087GPN4"/>
<name>A0A087GPN4_ARAAL</name>
<gene>
    <name evidence="1" type="ordered locus">AALP_Aa6g164700</name>
</gene>